<sequence length="143" mass="14726">MKKQFLALALTVGIGMIPVAANATTPTGLHALAPSVSAAQSLTNLGTYYYSPSIGQESATPLTFNAGVSTLLQLDVTQSTLALNTPSVQFKLYSGGVLMSSQTVYGSGSKTISFSVTPGKSYYVNVKNTGNCSVNGSFTASLN</sequence>
<keyword evidence="1" id="KW-0732">Signal</keyword>
<accession>A0ABS1JC57</accession>
<name>A0ABS1JC57_9BACL</name>
<comment type="caution">
    <text evidence="2">The sequence shown here is derived from an EMBL/GenBank/DDBJ whole genome shotgun (WGS) entry which is preliminary data.</text>
</comment>
<keyword evidence="3" id="KW-1185">Reference proteome</keyword>
<feature type="signal peptide" evidence="1">
    <location>
        <begin position="1"/>
        <end position="23"/>
    </location>
</feature>
<proteinExistence type="predicted"/>
<dbReference type="EMBL" id="JAEQNB010000004">
    <property type="protein sequence ID" value="MBL0387824.1"/>
    <property type="molecule type" value="Genomic_DNA"/>
</dbReference>
<gene>
    <name evidence="2" type="ORF">JJB07_14380</name>
</gene>
<evidence type="ECO:0000313" key="2">
    <source>
        <dbReference type="EMBL" id="MBL0387824.1"/>
    </source>
</evidence>
<evidence type="ECO:0000313" key="3">
    <source>
        <dbReference type="Proteomes" id="UP000602284"/>
    </source>
</evidence>
<feature type="chain" id="PRO_5046896436" description="Peptidase C-terminal archaeal/bacterial domain-containing protein" evidence="1">
    <location>
        <begin position="24"/>
        <end position="143"/>
    </location>
</feature>
<evidence type="ECO:0008006" key="4">
    <source>
        <dbReference type="Google" id="ProtNLM"/>
    </source>
</evidence>
<dbReference type="Proteomes" id="UP000602284">
    <property type="component" value="Unassembled WGS sequence"/>
</dbReference>
<reference evidence="2 3" key="1">
    <citation type="submission" date="2021-01" db="EMBL/GenBank/DDBJ databases">
        <title>Tumebacillus sp. strain ITR2 16S ribosomal RNA gene Genome sequencing and assembly.</title>
        <authorList>
            <person name="Kang M."/>
        </authorList>
    </citation>
    <scope>NUCLEOTIDE SEQUENCE [LARGE SCALE GENOMIC DNA]</scope>
    <source>
        <strain evidence="2 3">ITR2</strain>
    </source>
</reference>
<organism evidence="2 3">
    <name type="scientific">Tumebacillus amylolyticus</name>
    <dbReference type="NCBI Taxonomy" id="2801339"/>
    <lineage>
        <taxon>Bacteria</taxon>
        <taxon>Bacillati</taxon>
        <taxon>Bacillota</taxon>
        <taxon>Bacilli</taxon>
        <taxon>Bacillales</taxon>
        <taxon>Alicyclobacillaceae</taxon>
        <taxon>Tumebacillus</taxon>
    </lineage>
</organism>
<dbReference type="RefSeq" id="WP_201636209.1">
    <property type="nucleotide sequence ID" value="NZ_JAEQNB010000004.1"/>
</dbReference>
<protein>
    <recommendedName>
        <fullName evidence="4">Peptidase C-terminal archaeal/bacterial domain-containing protein</fullName>
    </recommendedName>
</protein>
<evidence type="ECO:0000256" key="1">
    <source>
        <dbReference type="SAM" id="SignalP"/>
    </source>
</evidence>